<comment type="caution">
    <text evidence="1">The sequence shown here is derived from an EMBL/GenBank/DDBJ whole genome shotgun (WGS) entry which is preliminary data.</text>
</comment>
<organism evidence="1 2">
    <name type="scientific">Lasiodiplodia mahajangana</name>
    <dbReference type="NCBI Taxonomy" id="1108764"/>
    <lineage>
        <taxon>Eukaryota</taxon>
        <taxon>Fungi</taxon>
        <taxon>Dikarya</taxon>
        <taxon>Ascomycota</taxon>
        <taxon>Pezizomycotina</taxon>
        <taxon>Dothideomycetes</taxon>
        <taxon>Dothideomycetes incertae sedis</taxon>
        <taxon>Botryosphaeriales</taxon>
        <taxon>Botryosphaeriaceae</taxon>
        <taxon>Lasiodiplodia</taxon>
    </lineage>
</organism>
<proteinExistence type="predicted"/>
<accession>A0ACC2JJ39</accession>
<protein>
    <submittedName>
        <fullName evidence="1">Uncharacterized protein</fullName>
    </submittedName>
</protein>
<evidence type="ECO:0000313" key="1">
    <source>
        <dbReference type="EMBL" id="KAJ8127535.1"/>
    </source>
</evidence>
<evidence type="ECO:0000313" key="2">
    <source>
        <dbReference type="Proteomes" id="UP001153332"/>
    </source>
</evidence>
<name>A0ACC2JJ39_9PEZI</name>
<keyword evidence="2" id="KW-1185">Reference proteome</keyword>
<dbReference type="Proteomes" id="UP001153332">
    <property type="component" value="Unassembled WGS sequence"/>
</dbReference>
<gene>
    <name evidence="1" type="ORF">O1611_g6102</name>
</gene>
<reference evidence="1" key="1">
    <citation type="submission" date="2022-12" db="EMBL/GenBank/DDBJ databases">
        <title>Genome Sequence of Lasiodiplodia mahajangana.</title>
        <authorList>
            <person name="Buettner E."/>
        </authorList>
    </citation>
    <scope>NUCLEOTIDE SEQUENCE</scope>
    <source>
        <strain evidence="1">VT137</strain>
    </source>
</reference>
<sequence length="625" mass="72634">MAPSTKFTHRSIIPEPDDVYRRGTKIRLLHVLPGYALIKCKIFRISLHKKPDYETLSYCWGTLDRKEEILINNKSFPITRNLYDALERLRFTDKPRTLWIDAICINQDSLDEKKFFVPLMKEIYQSSRRTIIWLGEHNSLTEGALEILEFMASKYDELRRGFLSSAYWKKAKRGQKNQKSTWLTELRDQHDKYNAIRALDSLFRRPWFERTWTIQELVVGTDPLVVCGRFHIKWETIFRAWFVSDDDLCQPENIRFLSDLRKTWEERGDSGLLFEIMLKSWHHGVTDEKDKIYGLLGLVSLNHILEVPVEIDYEADTGQVFTQFTRGCISTTKKLDILSMCSGFRNSRWPGVPSWALHCRPDPATEPHPDISLACSAEGRRRSFNAGTWPLKTFEFSIDGKALGLVALELDIITGVSAVFPRVGLTESIDSIFGDFKINLMEDIAFISAYLDAKRLWNVDANQIYSPTGQPIREAFRLTLFTLQYNYHVAWDEEEERNSLADFEFFEHLSSKVGEWKNSKKMVWPRSPKLLIPEYLNPNSRLEDFYGRAEFVWHKRGILSHSGYIGIGPRETQVGDKIVLIQGSRVPMVVRQVLESYRIVGECYVHGIMNGEAFDESKATMMWFD</sequence>
<dbReference type="EMBL" id="JAPUUL010001392">
    <property type="protein sequence ID" value="KAJ8127535.1"/>
    <property type="molecule type" value="Genomic_DNA"/>
</dbReference>